<dbReference type="RefSeq" id="WP_185005436.1">
    <property type="nucleotide sequence ID" value="NZ_BAAAUI010000001.1"/>
</dbReference>
<evidence type="ECO:0000256" key="1">
    <source>
        <dbReference type="SAM" id="Phobius"/>
    </source>
</evidence>
<dbReference type="EMBL" id="JACHMH010000001">
    <property type="protein sequence ID" value="MBB4679721.1"/>
    <property type="molecule type" value="Genomic_DNA"/>
</dbReference>
<dbReference type="Proteomes" id="UP000533598">
    <property type="component" value="Unassembled WGS sequence"/>
</dbReference>
<name>A0A7W7CEL5_9PSEU</name>
<keyword evidence="3" id="KW-1185">Reference proteome</keyword>
<reference evidence="2 3" key="1">
    <citation type="submission" date="2020-08" db="EMBL/GenBank/DDBJ databases">
        <title>Sequencing the genomes of 1000 actinobacteria strains.</title>
        <authorList>
            <person name="Klenk H.-P."/>
        </authorList>
    </citation>
    <scope>NUCLEOTIDE SEQUENCE [LARGE SCALE GENOMIC DNA]</scope>
    <source>
        <strain evidence="2 3">DSM 44230</strain>
    </source>
</reference>
<evidence type="ECO:0008006" key="4">
    <source>
        <dbReference type="Google" id="ProtNLM"/>
    </source>
</evidence>
<proteinExistence type="predicted"/>
<gene>
    <name evidence="2" type="ORF">HNR67_005839</name>
</gene>
<accession>A0A7W7CEL5</accession>
<feature type="transmembrane region" description="Helical" evidence="1">
    <location>
        <begin position="35"/>
        <end position="57"/>
    </location>
</feature>
<keyword evidence="1" id="KW-1133">Transmembrane helix</keyword>
<evidence type="ECO:0000313" key="2">
    <source>
        <dbReference type="EMBL" id="MBB4679721.1"/>
    </source>
</evidence>
<sequence>MEVDARGSQGIQQGDNNRMWNLFVNLGLPPALSRALVLLIVVALLGGGTWAVASWVLPWLAPTYRTQFLIDTTAEEPESIARSLRQAVQNAGDQDSLALRGFGGECGAPDNTTQLVDFGTGNRQEITQAAGQRRGGRPTLLRGVVEAVADFAGPFTLRATQVNRIILVTRHGTDACDEDTAFVGKEIKDRLAAAGLTIELRLVGYQLPGDQRDRLKQIAGGAGAPEPLFAADQAGLDAALEFVTNAEPVLRYAKEIVDIFNPTVERVNTAGTAIVEGRLDVAERTLAEARESAGQAGPRLDGLRERARTQQAQDIQRQADALRAQLDRILTAANSLLATARSAQSLDPGLTAFRGFAADYNAKVTSMNKAIAALRATAPAAPR</sequence>
<comment type="caution">
    <text evidence="2">The sequence shown here is derived from an EMBL/GenBank/DDBJ whole genome shotgun (WGS) entry which is preliminary data.</text>
</comment>
<dbReference type="AlphaFoldDB" id="A0A7W7CEL5"/>
<organism evidence="2 3">
    <name type="scientific">Crossiella cryophila</name>
    <dbReference type="NCBI Taxonomy" id="43355"/>
    <lineage>
        <taxon>Bacteria</taxon>
        <taxon>Bacillati</taxon>
        <taxon>Actinomycetota</taxon>
        <taxon>Actinomycetes</taxon>
        <taxon>Pseudonocardiales</taxon>
        <taxon>Pseudonocardiaceae</taxon>
        <taxon>Crossiella</taxon>
    </lineage>
</organism>
<keyword evidence="1" id="KW-0472">Membrane</keyword>
<protein>
    <recommendedName>
        <fullName evidence="4">VWA domain-containing protein</fullName>
    </recommendedName>
</protein>
<evidence type="ECO:0000313" key="3">
    <source>
        <dbReference type="Proteomes" id="UP000533598"/>
    </source>
</evidence>
<keyword evidence="1" id="KW-0812">Transmembrane</keyword>